<dbReference type="PANTHER" id="PTHR37810:SF9">
    <property type="entry name" value="MEMBRANE PROTEIN"/>
    <property type="match status" value="1"/>
</dbReference>
<feature type="transmembrane region" description="Helical" evidence="1">
    <location>
        <begin position="221"/>
        <end position="243"/>
    </location>
</feature>
<dbReference type="AlphaFoldDB" id="A0A9W6RUD5"/>
<keyword evidence="1" id="KW-0472">Membrane</keyword>
<feature type="domain" description="DUF5808" evidence="3">
    <location>
        <begin position="317"/>
        <end position="342"/>
    </location>
</feature>
<evidence type="ECO:0000256" key="1">
    <source>
        <dbReference type="SAM" id="Phobius"/>
    </source>
</evidence>
<dbReference type="Pfam" id="PF19124">
    <property type="entry name" value="DUF5808"/>
    <property type="match status" value="1"/>
</dbReference>
<dbReference type="Pfam" id="PF07853">
    <property type="entry name" value="DUF1648"/>
    <property type="match status" value="1"/>
</dbReference>
<dbReference type="InterPro" id="IPR012867">
    <property type="entry name" value="DUF1648"/>
</dbReference>
<sequence>MSPAVVTVIPVVLVGVMKWLMPSLVPPTIPFGVRVPRDRADAPVVVAQRRRYRAVTGVVAVLAVAGTLLAGRPWAGLAAVGVELAVGVFCYLYARRRIAEVKAAEHWFGGRRQVAVADTSLRTEPERYPWPWAVPAVVLALATVIIGIVAYPDMPARLAMHFGPAGRPDRYAAKSFVSAFGPVVTQVASTILLLAVAGAALHSRAQLDAEDPQAAPRHRRFVAATTRALLVLAACTGVTFLFGSLANWQLTSPPASVVTALNVVPGVLGAAAVLVVAIRFGQGGSRLRLAGSAAGRARTVNREDDRLYRLGIFYYNPDDPAVLVPKRFGIGWTLNMARPATWVICGLLLVMALIGVLAGR</sequence>
<feature type="domain" description="DUF1648" evidence="2">
    <location>
        <begin position="138"/>
        <end position="183"/>
    </location>
</feature>
<evidence type="ECO:0000313" key="5">
    <source>
        <dbReference type="Proteomes" id="UP001165135"/>
    </source>
</evidence>
<protein>
    <submittedName>
        <fullName evidence="4">Membrane protein</fullName>
    </submittedName>
</protein>
<keyword evidence="1" id="KW-0812">Transmembrane</keyword>
<accession>A0A9W6RUD5</accession>
<reference evidence="4" key="1">
    <citation type="submission" date="2023-03" db="EMBL/GenBank/DDBJ databases">
        <title>Actinoallomurus iriomotensis NBRC 103681.</title>
        <authorList>
            <person name="Ichikawa N."/>
            <person name="Sato H."/>
            <person name="Tonouchi N."/>
        </authorList>
    </citation>
    <scope>NUCLEOTIDE SEQUENCE</scope>
    <source>
        <strain evidence="4">NBRC 103681</strain>
    </source>
</reference>
<feature type="transmembrane region" description="Helical" evidence="1">
    <location>
        <begin position="76"/>
        <end position="94"/>
    </location>
</feature>
<feature type="transmembrane region" description="Helical" evidence="1">
    <location>
        <begin position="171"/>
        <end position="201"/>
    </location>
</feature>
<evidence type="ECO:0000313" key="4">
    <source>
        <dbReference type="EMBL" id="GLY80095.1"/>
    </source>
</evidence>
<feature type="transmembrane region" description="Helical" evidence="1">
    <location>
        <begin position="52"/>
        <end position="70"/>
    </location>
</feature>
<dbReference type="InterPro" id="IPR043831">
    <property type="entry name" value="DUF5808"/>
</dbReference>
<name>A0A9W6RUD5_9ACTN</name>
<dbReference type="Proteomes" id="UP001165135">
    <property type="component" value="Unassembled WGS sequence"/>
</dbReference>
<proteinExistence type="predicted"/>
<keyword evidence="1" id="KW-1133">Transmembrane helix</keyword>
<organism evidence="4 5">
    <name type="scientific">Actinoallomurus iriomotensis</name>
    <dbReference type="NCBI Taxonomy" id="478107"/>
    <lineage>
        <taxon>Bacteria</taxon>
        <taxon>Bacillati</taxon>
        <taxon>Actinomycetota</taxon>
        <taxon>Actinomycetes</taxon>
        <taxon>Streptosporangiales</taxon>
        <taxon>Thermomonosporaceae</taxon>
        <taxon>Actinoallomurus</taxon>
    </lineage>
</organism>
<dbReference type="PANTHER" id="PTHR37810">
    <property type="entry name" value="IMMUNITY PROTEIN SDPI"/>
    <property type="match status" value="1"/>
</dbReference>
<evidence type="ECO:0000259" key="3">
    <source>
        <dbReference type="Pfam" id="PF19124"/>
    </source>
</evidence>
<feature type="transmembrane region" description="Helical" evidence="1">
    <location>
        <begin position="6"/>
        <end position="31"/>
    </location>
</feature>
<comment type="caution">
    <text evidence="4">The sequence shown here is derived from an EMBL/GenBank/DDBJ whole genome shotgun (WGS) entry which is preliminary data.</text>
</comment>
<dbReference type="EMBL" id="BSTJ01000013">
    <property type="protein sequence ID" value="GLY80095.1"/>
    <property type="molecule type" value="Genomic_DNA"/>
</dbReference>
<feature type="transmembrane region" description="Helical" evidence="1">
    <location>
        <begin position="255"/>
        <end position="278"/>
    </location>
</feature>
<feature type="transmembrane region" description="Helical" evidence="1">
    <location>
        <begin position="130"/>
        <end position="151"/>
    </location>
</feature>
<evidence type="ECO:0000259" key="2">
    <source>
        <dbReference type="Pfam" id="PF07853"/>
    </source>
</evidence>
<feature type="transmembrane region" description="Helical" evidence="1">
    <location>
        <begin position="340"/>
        <end position="359"/>
    </location>
</feature>
<dbReference type="GO" id="GO:0009636">
    <property type="term" value="P:response to toxic substance"/>
    <property type="evidence" value="ECO:0007669"/>
    <property type="project" value="TreeGrafter"/>
</dbReference>
<gene>
    <name evidence="4" type="ORF">Airi01_083620</name>
</gene>
<dbReference type="RefSeq" id="WP_285632557.1">
    <property type="nucleotide sequence ID" value="NZ_BSTJ01000013.1"/>
</dbReference>